<dbReference type="EMBL" id="LGRX02033126">
    <property type="protein sequence ID" value="KAK3242732.1"/>
    <property type="molecule type" value="Genomic_DNA"/>
</dbReference>
<comment type="caution">
    <text evidence="1">The sequence shown here is derived from an EMBL/GenBank/DDBJ whole genome shotgun (WGS) entry which is preliminary data.</text>
</comment>
<dbReference type="Proteomes" id="UP001190700">
    <property type="component" value="Unassembled WGS sequence"/>
</dbReference>
<accession>A0AAE0BTZ8</accession>
<name>A0AAE0BTZ8_9CHLO</name>
<gene>
    <name evidence="1" type="ORF">CYMTET_47581</name>
</gene>
<reference evidence="1 2" key="1">
    <citation type="journal article" date="2015" name="Genome Biol. Evol.">
        <title>Comparative Genomics of a Bacterivorous Green Alga Reveals Evolutionary Causalities and Consequences of Phago-Mixotrophic Mode of Nutrition.</title>
        <authorList>
            <person name="Burns J.A."/>
            <person name="Paasch A."/>
            <person name="Narechania A."/>
            <person name="Kim E."/>
        </authorList>
    </citation>
    <scope>NUCLEOTIDE SEQUENCE [LARGE SCALE GENOMIC DNA]</scope>
    <source>
        <strain evidence="1 2">PLY_AMNH</strain>
    </source>
</reference>
<organism evidence="1 2">
    <name type="scientific">Cymbomonas tetramitiformis</name>
    <dbReference type="NCBI Taxonomy" id="36881"/>
    <lineage>
        <taxon>Eukaryota</taxon>
        <taxon>Viridiplantae</taxon>
        <taxon>Chlorophyta</taxon>
        <taxon>Pyramimonadophyceae</taxon>
        <taxon>Pyramimonadales</taxon>
        <taxon>Pyramimonadaceae</taxon>
        <taxon>Cymbomonas</taxon>
    </lineage>
</organism>
<dbReference type="AlphaFoldDB" id="A0AAE0BTZ8"/>
<keyword evidence="2" id="KW-1185">Reference proteome</keyword>
<evidence type="ECO:0000313" key="2">
    <source>
        <dbReference type="Proteomes" id="UP001190700"/>
    </source>
</evidence>
<proteinExistence type="predicted"/>
<sequence>MWVLPGMFSKSGVTKPVGNAARLRQHAAASKSAAPPRKHVGESLGVDVKRSLREQCTNMPRGSFPDLRSILSAFTPAALNPSSDSIGQFLDRSKANLDILMPEQSSIFVHRGLNKGSCAALGGKCLGNYTLLRQPSELVDRFSWDRCAVVGNSGSLLITRYGFALDASEGAPIWHTAQLFATLRRSEVDEHCSHCRIINFYLVCILMHNIS</sequence>
<evidence type="ECO:0000313" key="1">
    <source>
        <dbReference type="EMBL" id="KAK3242732.1"/>
    </source>
</evidence>
<protein>
    <submittedName>
        <fullName evidence="1">Uncharacterized protein</fullName>
    </submittedName>
</protein>